<dbReference type="EMBL" id="FOTJ01000025">
    <property type="protein sequence ID" value="SFL60191.1"/>
    <property type="molecule type" value="Genomic_DNA"/>
</dbReference>
<accession>A0A1I4J240</accession>
<sequence length="114" mass="13217">MGLLLKEDIKIQRVGAINQFGDTLYEEPFVIDGVEIERFPLFLVDNGQRVKRQRAKVTIFSSKDYSKKNLLHARVTDEDCRIYFIIKVCPRKNDEDNIIRTEIILEEEGGGDDN</sequence>
<organism evidence="1 2">
    <name type="scientific">Lactococcus garvieae</name>
    <dbReference type="NCBI Taxonomy" id="1363"/>
    <lineage>
        <taxon>Bacteria</taxon>
        <taxon>Bacillati</taxon>
        <taxon>Bacillota</taxon>
        <taxon>Bacilli</taxon>
        <taxon>Lactobacillales</taxon>
        <taxon>Streptococcaceae</taxon>
        <taxon>Lactococcus</taxon>
    </lineage>
</organism>
<evidence type="ECO:0000313" key="1">
    <source>
        <dbReference type="EMBL" id="SFL60191.1"/>
    </source>
</evidence>
<gene>
    <name evidence="1" type="ORF">SAMN05216438_1257</name>
</gene>
<evidence type="ECO:0000313" key="2">
    <source>
        <dbReference type="Proteomes" id="UP000181969"/>
    </source>
</evidence>
<protein>
    <recommendedName>
        <fullName evidence="3">Phage head-tail joining protein</fullName>
    </recommendedName>
</protein>
<dbReference type="RefSeq" id="WP_074752028.1">
    <property type="nucleotide sequence ID" value="NZ_FOTJ01000025.1"/>
</dbReference>
<dbReference type="AlphaFoldDB" id="A0A1I4J240"/>
<reference evidence="1 2" key="1">
    <citation type="submission" date="2016-10" db="EMBL/GenBank/DDBJ databases">
        <authorList>
            <person name="de Groot N.N."/>
        </authorList>
    </citation>
    <scope>NUCLEOTIDE SEQUENCE [LARGE SCALE GENOMIC DNA]</scope>
    <source>
        <strain evidence="1 2">M79</strain>
    </source>
</reference>
<evidence type="ECO:0008006" key="3">
    <source>
        <dbReference type="Google" id="ProtNLM"/>
    </source>
</evidence>
<name>A0A1I4J240_9LACT</name>
<dbReference type="Proteomes" id="UP000181969">
    <property type="component" value="Unassembled WGS sequence"/>
</dbReference>
<proteinExistence type="predicted"/>